<dbReference type="PANTHER" id="PTHR33050">
    <property type="entry name" value="REVERSE TRANSCRIPTASE DOMAIN-CONTAINING PROTEIN"/>
    <property type="match status" value="1"/>
</dbReference>
<proteinExistence type="predicted"/>
<dbReference type="InterPro" id="IPR052055">
    <property type="entry name" value="Hepadnavirus_pol/RT"/>
</dbReference>
<dbReference type="PANTHER" id="PTHR33050:SF7">
    <property type="entry name" value="RIBONUCLEASE H"/>
    <property type="match status" value="1"/>
</dbReference>
<keyword evidence="2" id="KW-1185">Reference proteome</keyword>
<evidence type="ECO:0000313" key="1">
    <source>
        <dbReference type="EMBL" id="GFR89890.1"/>
    </source>
</evidence>
<dbReference type="Gene3D" id="3.30.160.20">
    <property type="match status" value="1"/>
</dbReference>
<evidence type="ECO:0008006" key="3">
    <source>
        <dbReference type="Google" id="ProtNLM"/>
    </source>
</evidence>
<evidence type="ECO:0000313" key="2">
    <source>
        <dbReference type="Proteomes" id="UP000762676"/>
    </source>
</evidence>
<dbReference type="InterPro" id="IPR012337">
    <property type="entry name" value="RNaseH-like_sf"/>
</dbReference>
<dbReference type="SUPFAM" id="SSF53098">
    <property type="entry name" value="Ribonuclease H-like"/>
    <property type="match status" value="1"/>
</dbReference>
<dbReference type="EMBL" id="BMAT01001653">
    <property type="protein sequence ID" value="GFR89890.1"/>
    <property type="molecule type" value="Genomic_DNA"/>
</dbReference>
<name>A0AAV4GXJ3_9GAST</name>
<accession>A0AAV4GXJ3</accession>
<sequence length="506" mass="57512">MYLKYQDPNKNEATALAQCYPNPEQVFEDVVRPLVEAKGLDFPGPVVTSHLRQVYWRACLNLPWAPGLIATHPEKETAVTNVYLRACEQLEKLGLMRFGEDDTWQPMTSERVVNMLETLAKYVKSSLATSKGRGFKIILNQAKDDLLSDHESSDKQEQLNNISELHSMAHLQECNNCVSKHTSVCKNNRMACSDKRLENQKWKEIGCPSIVSSSNTPNDSSLCLDHQPINKVQLQYYKESTERTKAKWLCTVHVGWPFPFTVQAQGISLPGAQMLGYMEVATKLKTQGLLTSCNSALSPQVLGRLMLFDLQAHWDRSLHCYLDDTLKQKFAADAELFCDASISGFGAYLVPKDSGKVKWLCESWQDHDAAFLDIIYPRKWMFESTLAEFYATVTSVYSWKKKLRGKRLLCFTDSQTTVGLINSFMKNPVKEEYCICILDHLIKSLQTTCLSYSITLQAVWVDRERNTLADLLSRKETIRFCSTVPKAALYKTKAKKLSIPWSQHAL</sequence>
<dbReference type="Proteomes" id="UP000762676">
    <property type="component" value="Unassembled WGS sequence"/>
</dbReference>
<dbReference type="AlphaFoldDB" id="A0AAV4GXJ3"/>
<comment type="caution">
    <text evidence="1">The sequence shown here is derived from an EMBL/GenBank/DDBJ whole genome shotgun (WGS) entry which is preliminary data.</text>
</comment>
<reference evidence="1 2" key="1">
    <citation type="journal article" date="2021" name="Elife">
        <title>Chloroplast acquisition without the gene transfer in kleptoplastic sea slugs, Plakobranchus ocellatus.</title>
        <authorList>
            <person name="Maeda T."/>
            <person name="Takahashi S."/>
            <person name="Yoshida T."/>
            <person name="Shimamura S."/>
            <person name="Takaki Y."/>
            <person name="Nagai Y."/>
            <person name="Toyoda A."/>
            <person name="Suzuki Y."/>
            <person name="Arimoto A."/>
            <person name="Ishii H."/>
            <person name="Satoh N."/>
            <person name="Nishiyama T."/>
            <person name="Hasebe M."/>
            <person name="Maruyama T."/>
            <person name="Minagawa J."/>
            <person name="Obokata J."/>
            <person name="Shigenobu S."/>
        </authorList>
    </citation>
    <scope>NUCLEOTIDE SEQUENCE [LARGE SCALE GENOMIC DNA]</scope>
</reference>
<protein>
    <recommendedName>
        <fullName evidence="3">RNase H type-1 domain-containing protein</fullName>
    </recommendedName>
</protein>
<organism evidence="1 2">
    <name type="scientific">Elysia marginata</name>
    <dbReference type="NCBI Taxonomy" id="1093978"/>
    <lineage>
        <taxon>Eukaryota</taxon>
        <taxon>Metazoa</taxon>
        <taxon>Spiralia</taxon>
        <taxon>Lophotrochozoa</taxon>
        <taxon>Mollusca</taxon>
        <taxon>Gastropoda</taxon>
        <taxon>Heterobranchia</taxon>
        <taxon>Euthyneura</taxon>
        <taxon>Panpulmonata</taxon>
        <taxon>Sacoglossa</taxon>
        <taxon>Placobranchoidea</taxon>
        <taxon>Plakobranchidae</taxon>
        <taxon>Elysia</taxon>
    </lineage>
</organism>
<gene>
    <name evidence="1" type="ORF">ElyMa_000804600</name>
</gene>